<dbReference type="PROSITE" id="PS51257">
    <property type="entry name" value="PROKAR_LIPOPROTEIN"/>
    <property type="match status" value="1"/>
</dbReference>
<name>A0A1I6I8F0_9MICO</name>
<keyword evidence="2" id="KW-0732">Signal</keyword>
<proteinExistence type="predicted"/>
<evidence type="ECO:0000313" key="3">
    <source>
        <dbReference type="EMBL" id="SFR62996.1"/>
    </source>
</evidence>
<dbReference type="AlphaFoldDB" id="A0A1I6I8F0"/>
<evidence type="ECO:0008006" key="5">
    <source>
        <dbReference type="Google" id="ProtNLM"/>
    </source>
</evidence>
<reference evidence="4" key="1">
    <citation type="submission" date="2016-10" db="EMBL/GenBank/DDBJ databases">
        <authorList>
            <person name="Varghese N."/>
            <person name="Submissions S."/>
        </authorList>
    </citation>
    <scope>NUCLEOTIDE SEQUENCE [LARGE SCALE GENOMIC DNA]</scope>
    <source>
        <strain evidence="4">CL127</strain>
    </source>
</reference>
<protein>
    <recommendedName>
        <fullName evidence="5">Lipoprotein</fullName>
    </recommendedName>
</protein>
<dbReference type="EMBL" id="FOYR01000002">
    <property type="protein sequence ID" value="SFR62996.1"/>
    <property type="molecule type" value="Genomic_DNA"/>
</dbReference>
<dbReference type="Proteomes" id="UP000198877">
    <property type="component" value="Unassembled WGS sequence"/>
</dbReference>
<feature type="chain" id="PRO_5011676787" description="Lipoprotein" evidence="2">
    <location>
        <begin position="25"/>
        <end position="152"/>
    </location>
</feature>
<evidence type="ECO:0000256" key="1">
    <source>
        <dbReference type="SAM" id="MobiDB-lite"/>
    </source>
</evidence>
<evidence type="ECO:0000313" key="4">
    <source>
        <dbReference type="Proteomes" id="UP000198877"/>
    </source>
</evidence>
<evidence type="ECO:0000256" key="2">
    <source>
        <dbReference type="SAM" id="SignalP"/>
    </source>
</evidence>
<dbReference type="RefSeq" id="WP_091739719.1">
    <property type="nucleotide sequence ID" value="NZ_FOYR01000002.1"/>
</dbReference>
<feature type="signal peptide" evidence="2">
    <location>
        <begin position="1"/>
        <end position="24"/>
    </location>
</feature>
<feature type="region of interest" description="Disordered" evidence="1">
    <location>
        <begin position="28"/>
        <end position="64"/>
    </location>
</feature>
<accession>A0A1I6I8F0</accession>
<gene>
    <name evidence="3" type="ORF">SAMN04488591_2572</name>
</gene>
<organism evidence="3 4">
    <name type="scientific">Microbacterium azadirachtae</name>
    <dbReference type="NCBI Taxonomy" id="582680"/>
    <lineage>
        <taxon>Bacteria</taxon>
        <taxon>Bacillati</taxon>
        <taxon>Actinomycetota</taxon>
        <taxon>Actinomycetes</taxon>
        <taxon>Micrococcales</taxon>
        <taxon>Microbacteriaceae</taxon>
        <taxon>Microbacterium</taxon>
    </lineage>
</organism>
<sequence length="152" mass="15941">MRKTALAAIAVLTAFTLAGCSAQAASTAGSDAKGADEPATVQEKPKPADLTGDWIQENAGDSSQSATVTADTITVNWVSTKDDTTAIYWAGTYQAPTDAGNFTWTSTRDKETTDKALLASTDATKDFAYADGKISYKVTAMDVTKTVTLVKK</sequence>